<protein>
    <submittedName>
        <fullName evidence="3">DUF4191 family protein</fullName>
    </submittedName>
</protein>
<accession>A0A5Q2FCT0</accession>
<evidence type="ECO:0000256" key="1">
    <source>
        <dbReference type="SAM" id="MobiDB-lite"/>
    </source>
</evidence>
<dbReference type="KEGG" id="rain:Rai3103_11485"/>
<reference evidence="3 4" key="1">
    <citation type="submission" date="2019-10" db="EMBL/GenBank/DDBJ databases">
        <title>Genomic analysis of Raineyella sp. CBA3103.</title>
        <authorList>
            <person name="Roh S.W."/>
        </authorList>
    </citation>
    <scope>NUCLEOTIDE SEQUENCE [LARGE SCALE GENOMIC DNA]</scope>
    <source>
        <strain evidence="3 4">CBA3103</strain>
    </source>
</reference>
<dbReference type="EMBL" id="CP045725">
    <property type="protein sequence ID" value="QGF24191.1"/>
    <property type="molecule type" value="Genomic_DNA"/>
</dbReference>
<feature type="transmembrane region" description="Helical" evidence="2">
    <location>
        <begin position="80"/>
        <end position="100"/>
    </location>
</feature>
<keyword evidence="2" id="KW-1133">Transmembrane helix</keyword>
<dbReference type="Proteomes" id="UP000386847">
    <property type="component" value="Chromosome"/>
</dbReference>
<dbReference type="AlphaFoldDB" id="A0A5Q2FCT0"/>
<dbReference type="InterPro" id="IPR025445">
    <property type="entry name" value="DUF4191"/>
</dbReference>
<feature type="compositionally biased region" description="Basic residues" evidence="1">
    <location>
        <begin position="250"/>
        <end position="259"/>
    </location>
</feature>
<keyword evidence="4" id="KW-1185">Reference proteome</keyword>
<name>A0A5Q2FCT0_9ACTN</name>
<feature type="region of interest" description="Disordered" evidence="1">
    <location>
        <begin position="235"/>
        <end position="259"/>
    </location>
</feature>
<dbReference type="Pfam" id="PF13829">
    <property type="entry name" value="DUF4191"/>
    <property type="match status" value="1"/>
</dbReference>
<proteinExistence type="predicted"/>
<evidence type="ECO:0000313" key="3">
    <source>
        <dbReference type="EMBL" id="QGF24191.1"/>
    </source>
</evidence>
<organism evidence="3 4">
    <name type="scientific">Raineyella fluvialis</name>
    <dbReference type="NCBI Taxonomy" id="2662261"/>
    <lineage>
        <taxon>Bacteria</taxon>
        <taxon>Bacillati</taxon>
        <taxon>Actinomycetota</taxon>
        <taxon>Actinomycetes</taxon>
        <taxon>Propionibacteriales</taxon>
        <taxon>Propionibacteriaceae</taxon>
        <taxon>Raineyella</taxon>
    </lineage>
</organism>
<keyword evidence="2" id="KW-0472">Membrane</keyword>
<dbReference type="RefSeq" id="WP_153572720.1">
    <property type="nucleotide sequence ID" value="NZ_CP045725.1"/>
</dbReference>
<feature type="region of interest" description="Disordered" evidence="1">
    <location>
        <begin position="1"/>
        <end position="30"/>
    </location>
</feature>
<feature type="transmembrane region" description="Helical" evidence="2">
    <location>
        <begin position="54"/>
        <end position="74"/>
    </location>
</feature>
<gene>
    <name evidence="3" type="ORF">Rai3103_11485</name>
</gene>
<keyword evidence="2" id="KW-0812">Transmembrane</keyword>
<sequence>MAKSEAAKDLAQKQKAARRAEKERRRNSEDPRDWGWWKQITYAYKATAKVDKQLTPWMIGAFVLPILICVLVAALLGGGYVLWIITGAMGGLALAVFVLTQRMKRATLEQARGQVGSAAAALGMLNDKVWAHELGITGTRQQDLVHRVIGPSGVVLIGEGEPGRLRTILASEERKHAQLIADLPVWVVQMGDKEGQVSLDDLAKHIKKLPRTLDKYQITEVKSRVKALDAVRPRVPMPKGPMPTNARQVKGSKRALRGR</sequence>
<evidence type="ECO:0000256" key="2">
    <source>
        <dbReference type="SAM" id="Phobius"/>
    </source>
</evidence>
<evidence type="ECO:0000313" key="4">
    <source>
        <dbReference type="Proteomes" id="UP000386847"/>
    </source>
</evidence>